<evidence type="ECO:0000259" key="6">
    <source>
        <dbReference type="PROSITE" id="PS51012"/>
    </source>
</evidence>
<proteinExistence type="inferred from homology"/>
<dbReference type="PROSITE" id="PS51012">
    <property type="entry name" value="ABC_TM2"/>
    <property type="match status" value="1"/>
</dbReference>
<sequence length="289" mass="31493">MDARSAPADLPTDPVPAYVRPPVAPSPARRIGAVVLRHWYLLRGSWPRALELAYWPTVQLLLWGFLSRFLATNSSWVAQAAGVLIAAVLLWDVLVRSQMGMSISFLEEMWSRNLGNLFVSPLRPGEWVVSLIAMALIRTLIGLSIPVAIAIPLFDFNLIASLGLPLLPFFANLMLMGVSVGLVTSGLILRHGMGAESLAWMAVFILAPLSAVYYPVTALPEWLQPLSLALPSTHVFEGMRATLFDQPFSWGHLGAAVGLNLLYGLAAAFYFLGAFRNARTRGALLQTGE</sequence>
<evidence type="ECO:0000313" key="8">
    <source>
        <dbReference type="Proteomes" id="UP001596456"/>
    </source>
</evidence>
<dbReference type="InterPro" id="IPR013525">
    <property type="entry name" value="ABC2_TM"/>
</dbReference>
<reference evidence="8" key="1">
    <citation type="journal article" date="2019" name="Int. J. Syst. Evol. Microbiol.">
        <title>The Global Catalogue of Microorganisms (GCM) 10K type strain sequencing project: providing services to taxonomists for standard genome sequencing and annotation.</title>
        <authorList>
            <consortium name="The Broad Institute Genomics Platform"/>
            <consortium name="The Broad Institute Genome Sequencing Center for Infectious Disease"/>
            <person name="Wu L."/>
            <person name="Ma J."/>
        </authorList>
    </citation>
    <scope>NUCLEOTIDE SEQUENCE [LARGE SCALE GENOMIC DNA]</scope>
    <source>
        <strain evidence="8">CGMCC 1.16275</strain>
    </source>
</reference>
<keyword evidence="8" id="KW-1185">Reference proteome</keyword>
<dbReference type="PRINTS" id="PR00164">
    <property type="entry name" value="ABC2TRNSPORT"/>
</dbReference>
<feature type="domain" description="ABC transmembrane type-2" evidence="6">
    <location>
        <begin position="47"/>
        <end position="280"/>
    </location>
</feature>
<keyword evidence="5" id="KW-1003">Cell membrane</keyword>
<feature type="transmembrane region" description="Helical" evidence="5">
    <location>
        <begin position="250"/>
        <end position="272"/>
    </location>
</feature>
<dbReference type="InterPro" id="IPR047817">
    <property type="entry name" value="ABC2_TM_bact-type"/>
</dbReference>
<feature type="transmembrane region" description="Helical" evidence="5">
    <location>
        <begin position="166"/>
        <end position="189"/>
    </location>
</feature>
<evidence type="ECO:0000256" key="3">
    <source>
        <dbReference type="ARBA" id="ARBA00022989"/>
    </source>
</evidence>
<keyword evidence="3 5" id="KW-1133">Transmembrane helix</keyword>
<accession>A0ABW2KVD4</accession>
<dbReference type="PANTHER" id="PTHR43027">
    <property type="entry name" value="DOXORUBICIN RESISTANCE ABC TRANSPORTER PERMEASE PROTEIN DRRC-RELATED"/>
    <property type="match status" value="1"/>
</dbReference>
<evidence type="ECO:0000313" key="7">
    <source>
        <dbReference type="EMBL" id="MFC7334008.1"/>
    </source>
</evidence>
<comment type="caution">
    <text evidence="7">The sequence shown here is derived from an EMBL/GenBank/DDBJ whole genome shotgun (WGS) entry which is preliminary data.</text>
</comment>
<dbReference type="Pfam" id="PF01061">
    <property type="entry name" value="ABC2_membrane"/>
    <property type="match status" value="1"/>
</dbReference>
<keyword evidence="2 5" id="KW-0812">Transmembrane</keyword>
<feature type="transmembrane region" description="Helical" evidence="5">
    <location>
        <begin position="76"/>
        <end position="95"/>
    </location>
</feature>
<protein>
    <recommendedName>
        <fullName evidence="5">Transport permease protein</fullName>
    </recommendedName>
</protein>
<dbReference type="EMBL" id="JBHTCM010000010">
    <property type="protein sequence ID" value="MFC7334008.1"/>
    <property type="molecule type" value="Genomic_DNA"/>
</dbReference>
<evidence type="ECO:0000256" key="4">
    <source>
        <dbReference type="ARBA" id="ARBA00023136"/>
    </source>
</evidence>
<comment type="similarity">
    <text evidence="5">Belongs to the ABC-2 integral membrane protein family.</text>
</comment>
<dbReference type="Proteomes" id="UP001596456">
    <property type="component" value="Unassembled WGS sequence"/>
</dbReference>
<evidence type="ECO:0000256" key="1">
    <source>
        <dbReference type="ARBA" id="ARBA00004141"/>
    </source>
</evidence>
<dbReference type="InterPro" id="IPR000412">
    <property type="entry name" value="ABC_2_transport"/>
</dbReference>
<organism evidence="7 8">
    <name type="scientific">Rhodocista pekingensis</name>
    <dbReference type="NCBI Taxonomy" id="201185"/>
    <lineage>
        <taxon>Bacteria</taxon>
        <taxon>Pseudomonadati</taxon>
        <taxon>Pseudomonadota</taxon>
        <taxon>Alphaproteobacteria</taxon>
        <taxon>Rhodospirillales</taxon>
        <taxon>Azospirillaceae</taxon>
        <taxon>Rhodocista</taxon>
    </lineage>
</organism>
<feature type="transmembrane region" description="Helical" evidence="5">
    <location>
        <begin position="198"/>
        <end position="216"/>
    </location>
</feature>
<evidence type="ECO:0000256" key="2">
    <source>
        <dbReference type="ARBA" id="ARBA00022692"/>
    </source>
</evidence>
<dbReference type="InterPro" id="IPR052902">
    <property type="entry name" value="ABC-2_transporter"/>
</dbReference>
<name>A0ABW2KVD4_9PROT</name>
<comment type="caution">
    <text evidence="5">Lacks conserved residue(s) required for the propagation of feature annotation.</text>
</comment>
<gene>
    <name evidence="7" type="ORF">ACFQPS_12620</name>
</gene>
<dbReference type="RefSeq" id="WP_377359468.1">
    <property type="nucleotide sequence ID" value="NZ_JBHTCM010000010.1"/>
</dbReference>
<keyword evidence="4 5" id="KW-0472">Membrane</keyword>
<keyword evidence="5" id="KW-0813">Transport</keyword>
<dbReference type="PANTHER" id="PTHR43027:SF1">
    <property type="entry name" value="DOXORUBICIN RESISTANCE ABC TRANSPORTER PERMEASE PROTEIN DRRC-RELATED"/>
    <property type="match status" value="1"/>
</dbReference>
<feature type="transmembrane region" description="Helical" evidence="5">
    <location>
        <begin position="127"/>
        <end position="154"/>
    </location>
</feature>
<comment type="subcellular location">
    <subcellularLocation>
        <location evidence="5">Cell inner membrane</location>
        <topology evidence="5">Multi-pass membrane protein</topology>
    </subcellularLocation>
    <subcellularLocation>
        <location evidence="1">Membrane</location>
        <topology evidence="1">Multi-pass membrane protein</topology>
    </subcellularLocation>
</comment>
<evidence type="ECO:0000256" key="5">
    <source>
        <dbReference type="RuleBase" id="RU361157"/>
    </source>
</evidence>